<reference evidence="2" key="1">
    <citation type="submission" date="2021-02" db="EMBL/GenBank/DDBJ databases">
        <authorList>
            <person name="Dougan E. K."/>
            <person name="Rhodes N."/>
            <person name="Thang M."/>
            <person name="Chan C."/>
        </authorList>
    </citation>
    <scope>NUCLEOTIDE SEQUENCE</scope>
</reference>
<evidence type="ECO:0000256" key="1">
    <source>
        <dbReference type="SAM" id="MobiDB-lite"/>
    </source>
</evidence>
<organism evidence="2 3">
    <name type="scientific">Symbiodinium natans</name>
    <dbReference type="NCBI Taxonomy" id="878477"/>
    <lineage>
        <taxon>Eukaryota</taxon>
        <taxon>Sar</taxon>
        <taxon>Alveolata</taxon>
        <taxon>Dinophyceae</taxon>
        <taxon>Suessiales</taxon>
        <taxon>Symbiodiniaceae</taxon>
        <taxon>Symbiodinium</taxon>
    </lineage>
</organism>
<dbReference type="EMBL" id="CAJNDS010002413">
    <property type="protein sequence ID" value="CAE7465645.1"/>
    <property type="molecule type" value="Genomic_DNA"/>
</dbReference>
<gene>
    <name evidence="2" type="ORF">SNAT2548_LOCUS25989</name>
</gene>
<dbReference type="AlphaFoldDB" id="A0A812S3L3"/>
<dbReference type="Proteomes" id="UP000604046">
    <property type="component" value="Unassembled WGS sequence"/>
</dbReference>
<name>A0A812S3L3_9DINO</name>
<protein>
    <submittedName>
        <fullName evidence="2">Uncharacterized protein</fullName>
    </submittedName>
</protein>
<accession>A0A812S3L3</accession>
<comment type="caution">
    <text evidence="2">The sequence shown here is derived from an EMBL/GenBank/DDBJ whole genome shotgun (WGS) entry which is preliminary data.</text>
</comment>
<feature type="compositionally biased region" description="Polar residues" evidence="1">
    <location>
        <begin position="8"/>
        <end position="22"/>
    </location>
</feature>
<sequence length="148" mass="16698">MPVLYHASDSQNRSSIESSGLQPNPGRLGTYVYATFTEGQAQKIAEHFHKRTGLPHDVWKFEVPDSEVRKVEEHPAWAGMGSFKEVCVDAVASDQVSRVNGVRPSVGTLWFRDCLKCRKEVLVPWHRVHCDECQGVRHSRGPGGLRFR</sequence>
<feature type="region of interest" description="Disordered" evidence="1">
    <location>
        <begin position="1"/>
        <end position="23"/>
    </location>
</feature>
<evidence type="ECO:0000313" key="3">
    <source>
        <dbReference type="Proteomes" id="UP000604046"/>
    </source>
</evidence>
<proteinExistence type="predicted"/>
<keyword evidence="3" id="KW-1185">Reference proteome</keyword>
<evidence type="ECO:0000313" key="2">
    <source>
        <dbReference type="EMBL" id="CAE7465645.1"/>
    </source>
</evidence>